<protein>
    <recommendedName>
        <fullName evidence="1">SAP domain-containing protein</fullName>
    </recommendedName>
</protein>
<proteinExistence type="predicted"/>
<dbReference type="AlphaFoldDB" id="A0A6C0B7J7"/>
<dbReference type="InterPro" id="IPR036361">
    <property type="entry name" value="SAP_dom_sf"/>
</dbReference>
<dbReference type="EMBL" id="MN739088">
    <property type="protein sequence ID" value="QHS87834.1"/>
    <property type="molecule type" value="Genomic_DNA"/>
</dbReference>
<organism evidence="2">
    <name type="scientific">viral metagenome</name>
    <dbReference type="NCBI Taxonomy" id="1070528"/>
    <lineage>
        <taxon>unclassified sequences</taxon>
        <taxon>metagenomes</taxon>
        <taxon>organismal metagenomes</taxon>
    </lineage>
</organism>
<reference evidence="2" key="1">
    <citation type="journal article" date="2020" name="Nature">
        <title>Giant virus diversity and host interactions through global metagenomics.</title>
        <authorList>
            <person name="Schulz F."/>
            <person name="Roux S."/>
            <person name="Paez-Espino D."/>
            <person name="Jungbluth S."/>
            <person name="Walsh D.A."/>
            <person name="Denef V.J."/>
            <person name="McMahon K.D."/>
            <person name="Konstantinidis K.T."/>
            <person name="Eloe-Fadrosh E.A."/>
            <person name="Kyrpides N.C."/>
            <person name="Woyke T."/>
        </authorList>
    </citation>
    <scope>NUCLEOTIDE SEQUENCE</scope>
    <source>
        <strain evidence="2">GVMAG-M-3300010158-13</strain>
    </source>
</reference>
<evidence type="ECO:0000313" key="2">
    <source>
        <dbReference type="EMBL" id="QHS87834.1"/>
    </source>
</evidence>
<feature type="domain" description="SAP" evidence="1">
    <location>
        <begin position="41"/>
        <end position="75"/>
    </location>
</feature>
<dbReference type="PROSITE" id="PS50800">
    <property type="entry name" value="SAP"/>
    <property type="match status" value="1"/>
</dbReference>
<dbReference type="PROSITE" id="PS50096">
    <property type="entry name" value="IQ"/>
    <property type="match status" value="1"/>
</dbReference>
<dbReference type="InterPro" id="IPR003034">
    <property type="entry name" value="SAP_dom"/>
</dbReference>
<accession>A0A6C0B7J7</accession>
<name>A0A6C0B7J7_9ZZZZ</name>
<dbReference type="SUPFAM" id="SSF68906">
    <property type="entry name" value="SAP domain"/>
    <property type="match status" value="1"/>
</dbReference>
<dbReference type="CDD" id="cd23767">
    <property type="entry name" value="IQCD"/>
    <property type="match status" value="1"/>
</dbReference>
<evidence type="ECO:0000259" key="1">
    <source>
        <dbReference type="PROSITE" id="PS50800"/>
    </source>
</evidence>
<dbReference type="Pfam" id="PF02037">
    <property type="entry name" value="SAP"/>
    <property type="match status" value="1"/>
</dbReference>
<sequence length="391" mass="46571">MFSKPLQPAFAHKKEEKNIMKPKVTNYTLTYETYYKNNVNLKKYKLPDLKVIVKEYNLPRTGKKEILLERIQGLFLKMKTSEKIQKLFRGWLVRRSFKLRGDGWKKRNLCVNDSDFVTLEPLNEIPYELFYSYKDEKDFMYGFSLISLMQLIKNKTPLKNPYNRENFPPNSVRDIISLNNITKIIYRDLVDEVEFYQMNNLVRKKQTTRTLTESHRHSNENLIFSREYYQPTIIPGTYNINEMNNKYNFIIESRTKNIQVRIQSLFMEIDQLGNYSQSSWFSNLDRIGCLRFYRCLCDLWNYRAQLSYEMKKKICPFLEPFANIFSRSVLYNDAPLEDFQILCVTVMENLIYAGLDDEYRKIAAFHLLSALTIVSAPARSSLPWLYESIAY</sequence>